<keyword evidence="1" id="KW-0472">Membrane</keyword>
<keyword evidence="1" id="KW-1133">Transmembrane helix</keyword>
<evidence type="ECO:0000256" key="2">
    <source>
        <dbReference type="SAM" id="SignalP"/>
    </source>
</evidence>
<feature type="chain" id="PRO_5045729238" evidence="2">
    <location>
        <begin position="19"/>
        <end position="317"/>
    </location>
</feature>
<evidence type="ECO:0000313" key="4">
    <source>
        <dbReference type="Proteomes" id="UP001551011"/>
    </source>
</evidence>
<comment type="caution">
    <text evidence="3">The sequence shown here is derived from an EMBL/GenBank/DDBJ whole genome shotgun (WGS) entry which is preliminary data.</text>
</comment>
<dbReference type="EMBL" id="JBFAEG010000051">
    <property type="protein sequence ID" value="MEU5713418.1"/>
    <property type="molecule type" value="Genomic_DNA"/>
</dbReference>
<organism evidence="3 4">
    <name type="scientific">Streptomyces flaveolus</name>
    <dbReference type="NCBI Taxonomy" id="67297"/>
    <lineage>
        <taxon>Bacteria</taxon>
        <taxon>Bacillati</taxon>
        <taxon>Actinomycetota</taxon>
        <taxon>Actinomycetes</taxon>
        <taxon>Kitasatosporales</taxon>
        <taxon>Streptomycetaceae</taxon>
        <taxon>Streptomyces</taxon>
    </lineage>
</organism>
<gene>
    <name evidence="3" type="ORF">AB0H04_42500</name>
</gene>
<feature type="transmembrane region" description="Helical" evidence="1">
    <location>
        <begin position="156"/>
        <end position="176"/>
    </location>
</feature>
<feature type="transmembrane region" description="Helical" evidence="1">
    <location>
        <begin position="243"/>
        <end position="267"/>
    </location>
</feature>
<protein>
    <submittedName>
        <fullName evidence="3">DMT family transporter</fullName>
    </submittedName>
</protein>
<evidence type="ECO:0000313" key="3">
    <source>
        <dbReference type="EMBL" id="MEU5713418.1"/>
    </source>
</evidence>
<proteinExistence type="predicted"/>
<feature type="signal peptide" evidence="2">
    <location>
        <begin position="1"/>
        <end position="18"/>
    </location>
</feature>
<feature type="transmembrane region" description="Helical" evidence="1">
    <location>
        <begin position="214"/>
        <end position="237"/>
    </location>
</feature>
<accession>A0ABV3AN81</accession>
<dbReference type="NCBIfam" id="NF038012">
    <property type="entry name" value="DMT_1"/>
    <property type="match status" value="1"/>
</dbReference>
<feature type="transmembrane region" description="Helical" evidence="1">
    <location>
        <begin position="188"/>
        <end position="207"/>
    </location>
</feature>
<dbReference type="RefSeq" id="WP_051818948.1">
    <property type="nucleotide sequence ID" value="NZ_JBEXDP010000058.1"/>
</dbReference>
<evidence type="ECO:0000256" key="1">
    <source>
        <dbReference type="SAM" id="Phobius"/>
    </source>
</evidence>
<dbReference type="PANTHER" id="PTHR40761">
    <property type="entry name" value="CONSERVED INTEGRAL MEMBRANE ALANINE VALINE AND LEUCINE RICH PROTEIN-RELATED"/>
    <property type="match status" value="1"/>
</dbReference>
<keyword evidence="1" id="KW-0812">Transmembrane</keyword>
<keyword evidence="2" id="KW-0732">Signal</keyword>
<feature type="transmembrane region" description="Helical" evidence="1">
    <location>
        <begin position="96"/>
        <end position="115"/>
    </location>
</feature>
<feature type="transmembrane region" description="Helical" evidence="1">
    <location>
        <begin position="66"/>
        <end position="84"/>
    </location>
</feature>
<reference evidence="3 4" key="1">
    <citation type="submission" date="2024-06" db="EMBL/GenBank/DDBJ databases">
        <title>The Natural Products Discovery Center: Release of the First 8490 Sequenced Strains for Exploring Actinobacteria Biosynthetic Diversity.</title>
        <authorList>
            <person name="Kalkreuter E."/>
            <person name="Kautsar S.A."/>
            <person name="Yang D."/>
            <person name="Bader C.D."/>
            <person name="Teijaro C.N."/>
            <person name="Fluegel L."/>
            <person name="Davis C.M."/>
            <person name="Simpson J.R."/>
            <person name="Lauterbach L."/>
            <person name="Steele A.D."/>
            <person name="Gui C."/>
            <person name="Meng S."/>
            <person name="Li G."/>
            <person name="Viehrig K."/>
            <person name="Ye F."/>
            <person name="Su P."/>
            <person name="Kiefer A.F."/>
            <person name="Nichols A."/>
            <person name="Cepeda A.J."/>
            <person name="Yan W."/>
            <person name="Fan B."/>
            <person name="Jiang Y."/>
            <person name="Adhikari A."/>
            <person name="Zheng C.-J."/>
            <person name="Schuster L."/>
            <person name="Cowan T.M."/>
            <person name="Smanski M.J."/>
            <person name="Chevrette M.G."/>
            <person name="De Carvalho L.P.S."/>
            <person name="Shen B."/>
        </authorList>
    </citation>
    <scope>NUCLEOTIDE SEQUENCE [LARGE SCALE GENOMIC DNA]</scope>
    <source>
        <strain evidence="3 4">NPDC020594</strain>
    </source>
</reference>
<dbReference type="Proteomes" id="UP001551011">
    <property type="component" value="Unassembled WGS sequence"/>
</dbReference>
<name>A0ABV3AN81_9ACTN</name>
<dbReference type="PANTHER" id="PTHR40761:SF1">
    <property type="entry name" value="CONSERVED INTEGRAL MEMBRANE ALANINE VALINE AND LEUCINE RICH PROTEIN-RELATED"/>
    <property type="match status" value="1"/>
</dbReference>
<sequence length="317" mass="31302">MALSVLLCLVSALSYALAARLQERAAATARRTAGALRSGPWWASLTLNGGGALLHVLALRWGPLTLVQPLGVLTIVFALAVAAFGRERRAAGRTVWAGAGLVSAGLAGLGSLVEAGPGVVPSGRDQVLIAALGCAGLTALAGLAARVRRAAGRSAVLATAAGVAFGIASVHTKAVVDGWGVLAPRAEAAGVALTALMAVAGLAASQASYRGGGLVVPLVTATLVNPAVAALIGVTALDDGFRYGTAGLFCVASAAGMATVGLLMLAGERAAPGTAGRRTAAPVAVSAVSHPPVRAGESPVFEFERGRPCPKTPCVSQ</sequence>
<feature type="transmembrane region" description="Helical" evidence="1">
    <location>
        <begin position="127"/>
        <end position="144"/>
    </location>
</feature>
<keyword evidence="4" id="KW-1185">Reference proteome</keyword>